<gene>
    <name evidence="10" type="ORF">SAMN05421760_105211</name>
</gene>
<keyword evidence="2 7" id="KW-0285">Flavoprotein</keyword>
<comment type="similarity">
    <text evidence="1 7">Belongs to the nitroreductase family.</text>
</comment>
<dbReference type="InterPro" id="IPR000415">
    <property type="entry name" value="Nitroreductase-like"/>
</dbReference>
<keyword evidence="3 7" id="KW-0288">FMN</keyword>
<keyword evidence="11" id="KW-1185">Reference proteome</keyword>
<feature type="binding site" description="in other chain" evidence="8">
    <location>
        <begin position="133"/>
        <end position="135"/>
    </location>
    <ligand>
        <name>FMN</name>
        <dbReference type="ChEBI" id="CHEBI:58210"/>
        <note>ligand shared between dimeric partners</note>
    </ligand>
</feature>
<dbReference type="OrthoDB" id="9804207at2"/>
<dbReference type="EMBL" id="FTOE01000005">
    <property type="protein sequence ID" value="SIS81664.1"/>
    <property type="molecule type" value="Genomic_DNA"/>
</dbReference>
<feature type="binding site" description="in other chain" evidence="8">
    <location>
        <begin position="10"/>
        <end position="12"/>
    </location>
    <ligand>
        <name>FMN</name>
        <dbReference type="ChEBI" id="CHEBI:58210"/>
        <note>ligand shared between dimeric partners</note>
    </ligand>
</feature>
<keyword evidence="6 7" id="KW-0520">NAD</keyword>
<dbReference type="EC" id="1.-.-.-" evidence="7"/>
<dbReference type="Pfam" id="PF00881">
    <property type="entry name" value="Nitroreductase"/>
    <property type="match status" value="1"/>
</dbReference>
<keyword evidence="4 7" id="KW-0521">NADP</keyword>
<evidence type="ECO:0000256" key="3">
    <source>
        <dbReference type="ARBA" id="ARBA00022643"/>
    </source>
</evidence>
<reference evidence="11" key="1">
    <citation type="submission" date="2017-01" db="EMBL/GenBank/DDBJ databases">
        <authorList>
            <person name="Varghese N."/>
            <person name="Submissions S."/>
        </authorList>
    </citation>
    <scope>NUCLEOTIDE SEQUENCE [LARGE SCALE GENOMIC DNA]</scope>
    <source>
        <strain evidence="11">DSM 22306</strain>
    </source>
</reference>
<dbReference type="InterPro" id="IPR029479">
    <property type="entry name" value="Nitroreductase"/>
</dbReference>
<sequence>MNAIEMLHNRVSAPVLMAPAPSPEQLDVMFRAALRAPDHAGLRPWRFLVIEGEAREHLGDLFVKAMRAKELELTDESAGKLRKKPLRAPMIIVAVAKIQQHPKVPEIEQVITAGCATQALLQGAYAQGLGAMWRTGEMTFDPVVKAGLGLQAHEQVVGFIYLGTTKRMRQISDSKLESDLESIVSDWQGVASNNVETNQVSSE</sequence>
<dbReference type="STRING" id="619304.SAMN05421760_105211"/>
<evidence type="ECO:0000256" key="7">
    <source>
        <dbReference type="PIRNR" id="PIRNR000232"/>
    </source>
</evidence>
<dbReference type="PIRSF" id="PIRSF000232">
    <property type="entry name" value="YdjA"/>
    <property type="match status" value="1"/>
</dbReference>
<evidence type="ECO:0000259" key="9">
    <source>
        <dbReference type="Pfam" id="PF00881"/>
    </source>
</evidence>
<feature type="domain" description="Nitroreductase" evidence="9">
    <location>
        <begin position="19"/>
        <end position="163"/>
    </location>
</feature>
<evidence type="ECO:0000313" key="10">
    <source>
        <dbReference type="EMBL" id="SIS81664.1"/>
    </source>
</evidence>
<name>A0A1N7M6F5_9GAMM</name>
<dbReference type="InterPro" id="IPR026021">
    <property type="entry name" value="YdjA-like"/>
</dbReference>
<dbReference type="Gene3D" id="3.40.109.10">
    <property type="entry name" value="NADH Oxidase"/>
    <property type="match status" value="1"/>
</dbReference>
<dbReference type="SUPFAM" id="SSF55469">
    <property type="entry name" value="FMN-dependent nitroreductase-like"/>
    <property type="match status" value="1"/>
</dbReference>
<dbReference type="PANTHER" id="PTHR43821">
    <property type="entry name" value="NAD(P)H NITROREDUCTASE YDJA-RELATED"/>
    <property type="match status" value="1"/>
</dbReference>
<feature type="binding site" evidence="8">
    <location>
        <position position="39"/>
    </location>
    <ligand>
        <name>FMN</name>
        <dbReference type="ChEBI" id="CHEBI:58210"/>
        <note>ligand shared between dimeric partners</note>
    </ligand>
</feature>
<evidence type="ECO:0000256" key="5">
    <source>
        <dbReference type="ARBA" id="ARBA00023002"/>
    </source>
</evidence>
<evidence type="ECO:0000256" key="4">
    <source>
        <dbReference type="ARBA" id="ARBA00022857"/>
    </source>
</evidence>
<keyword evidence="5 7" id="KW-0560">Oxidoreductase</keyword>
<proteinExistence type="inferred from homology"/>
<evidence type="ECO:0000256" key="1">
    <source>
        <dbReference type="ARBA" id="ARBA00007118"/>
    </source>
</evidence>
<evidence type="ECO:0000256" key="6">
    <source>
        <dbReference type="ARBA" id="ARBA00023027"/>
    </source>
</evidence>
<dbReference type="RefSeq" id="WP_054340246.1">
    <property type="nucleotide sequence ID" value="NZ_FTOE01000005.1"/>
</dbReference>
<dbReference type="PANTHER" id="PTHR43821:SF1">
    <property type="entry name" value="NAD(P)H NITROREDUCTASE YDJA-RELATED"/>
    <property type="match status" value="1"/>
</dbReference>
<dbReference type="CDD" id="cd02135">
    <property type="entry name" value="YdjA-like"/>
    <property type="match status" value="1"/>
</dbReference>
<comment type="cofactor">
    <cofactor evidence="8">
        <name>FMN</name>
        <dbReference type="ChEBI" id="CHEBI:58210"/>
    </cofactor>
    <text evidence="8">Binds 1 FMN per subunit.</text>
</comment>
<accession>A0A1N7M6F5</accession>
<dbReference type="AlphaFoldDB" id="A0A1N7M6F5"/>
<evidence type="ECO:0000313" key="11">
    <source>
        <dbReference type="Proteomes" id="UP000185999"/>
    </source>
</evidence>
<protein>
    <recommendedName>
        <fullName evidence="7">Putative NAD(P)H nitroreductase</fullName>
        <ecNumber evidence="7">1.-.-.-</ecNumber>
    </recommendedName>
</protein>
<organism evidence="10 11">
    <name type="scientific">Neptunomonas antarctica</name>
    <dbReference type="NCBI Taxonomy" id="619304"/>
    <lineage>
        <taxon>Bacteria</taxon>
        <taxon>Pseudomonadati</taxon>
        <taxon>Pseudomonadota</taxon>
        <taxon>Gammaproteobacteria</taxon>
        <taxon>Oceanospirillales</taxon>
        <taxon>Oceanospirillaceae</taxon>
        <taxon>Neptunomonas</taxon>
    </lineage>
</organism>
<evidence type="ECO:0000256" key="2">
    <source>
        <dbReference type="ARBA" id="ARBA00022630"/>
    </source>
</evidence>
<dbReference type="GO" id="GO:0016491">
    <property type="term" value="F:oxidoreductase activity"/>
    <property type="evidence" value="ECO:0007669"/>
    <property type="project" value="UniProtKB-UniRule"/>
</dbReference>
<evidence type="ECO:0000256" key="8">
    <source>
        <dbReference type="PIRSR" id="PIRSR000232-1"/>
    </source>
</evidence>
<dbReference type="InterPro" id="IPR052530">
    <property type="entry name" value="NAD(P)H_nitroreductase"/>
</dbReference>
<dbReference type="Proteomes" id="UP000185999">
    <property type="component" value="Unassembled WGS sequence"/>
</dbReference>
<feature type="binding site" evidence="8">
    <location>
        <position position="35"/>
    </location>
    <ligand>
        <name>FMN</name>
        <dbReference type="ChEBI" id="CHEBI:58210"/>
        <note>ligand shared between dimeric partners</note>
    </ligand>
</feature>